<evidence type="ECO:0000313" key="2">
    <source>
        <dbReference type="EMBL" id="ASV32537.1"/>
    </source>
</evidence>
<dbReference type="PROSITE" id="PS51257">
    <property type="entry name" value="PROKAR_LIPOPROTEIN"/>
    <property type="match status" value="1"/>
</dbReference>
<sequence>MGKFKLIMFLVLSAFIFSCSKNNTEPDVVIDKTLNLKSAGDSANDILSNDTYDKIQIEIAYVTGFRPTVTAISDFTDFLKLHTYKENIEFIYKELDSPNEENLTLQEIADLETENRTVYSSGSTLAVYIYFSDAPSEDDVEDEGLVTLGAVYRNTSMIIHEGTIRKLASQSLAVSNADVEAATLNHEFGHLFGLVNLGTEALSDHEDVDAENHCNVDGCLMRAELQFTLSGKSSLDLKNGSYAKGQNPACVLSGSTVMSLLQPSKTARTVEVPGLDAACVEDIQANGGR</sequence>
<dbReference type="OrthoDB" id="1121673at2"/>
<evidence type="ECO:0000313" key="3">
    <source>
        <dbReference type="Proteomes" id="UP000215244"/>
    </source>
</evidence>
<dbReference type="AlphaFoldDB" id="A0A223VBA0"/>
<dbReference type="EMBL" id="CP022957">
    <property type="protein sequence ID" value="ASV32537.1"/>
    <property type="molecule type" value="Genomic_DNA"/>
</dbReference>
<keyword evidence="1" id="KW-0732">Signal</keyword>
<gene>
    <name evidence="2" type="ORF">CJ263_03305</name>
</gene>
<feature type="chain" id="PRO_5013075850" description="Membrane metalloprotease" evidence="1">
    <location>
        <begin position="21"/>
        <end position="289"/>
    </location>
</feature>
<dbReference type="KEGG" id="marb:CJ263_03305"/>
<dbReference type="RefSeq" id="WP_094999089.1">
    <property type="nucleotide sequence ID" value="NZ_BMJL01000001.1"/>
</dbReference>
<name>A0A223VBA0_9FLAO</name>
<keyword evidence="3" id="KW-1185">Reference proteome</keyword>
<organism evidence="2 3">
    <name type="scientific">Maribacter cobaltidurans</name>
    <dbReference type="NCBI Taxonomy" id="1178778"/>
    <lineage>
        <taxon>Bacteria</taxon>
        <taxon>Pseudomonadati</taxon>
        <taxon>Bacteroidota</taxon>
        <taxon>Flavobacteriia</taxon>
        <taxon>Flavobacteriales</taxon>
        <taxon>Flavobacteriaceae</taxon>
        <taxon>Maribacter</taxon>
    </lineage>
</organism>
<feature type="signal peptide" evidence="1">
    <location>
        <begin position="1"/>
        <end position="20"/>
    </location>
</feature>
<protein>
    <recommendedName>
        <fullName evidence="4">Membrane metalloprotease</fullName>
    </recommendedName>
</protein>
<dbReference type="Proteomes" id="UP000215244">
    <property type="component" value="Chromosome"/>
</dbReference>
<accession>A0A223VBA0</accession>
<proteinExistence type="predicted"/>
<evidence type="ECO:0000256" key="1">
    <source>
        <dbReference type="SAM" id="SignalP"/>
    </source>
</evidence>
<evidence type="ECO:0008006" key="4">
    <source>
        <dbReference type="Google" id="ProtNLM"/>
    </source>
</evidence>
<reference evidence="2 3" key="1">
    <citation type="submission" date="2017-08" db="EMBL/GenBank/DDBJ databases">
        <title>The complete genome sequence of Maribacter sp. B1, isolated from deep-sea sediment.</title>
        <authorList>
            <person name="Wu Y.-H."/>
            <person name="Cheng H."/>
            <person name="Xu X.-W."/>
        </authorList>
    </citation>
    <scope>NUCLEOTIDE SEQUENCE [LARGE SCALE GENOMIC DNA]</scope>
    <source>
        <strain evidence="2 3">B1</strain>
    </source>
</reference>